<feature type="binding site" evidence="1">
    <location>
        <position position="267"/>
    </location>
    <ligand>
        <name>ATP</name>
        <dbReference type="ChEBI" id="CHEBI:30616"/>
    </ligand>
</feature>
<dbReference type="InterPro" id="IPR003812">
    <property type="entry name" value="Fido"/>
</dbReference>
<dbReference type="AlphaFoldDB" id="H5U5F9"/>
<evidence type="ECO:0000256" key="1">
    <source>
        <dbReference type="PIRSR" id="PIRSR038925-1"/>
    </source>
</evidence>
<feature type="binding site" evidence="1">
    <location>
        <position position="91"/>
    </location>
    <ligand>
        <name>ATP</name>
        <dbReference type="ChEBI" id="CHEBI:30616"/>
    </ligand>
</feature>
<reference evidence="5 6" key="1">
    <citation type="submission" date="2012-02" db="EMBL/GenBank/DDBJ databases">
        <title>Whole genome shotgun sequence of Gordonia sputi NBRC 100414.</title>
        <authorList>
            <person name="Yoshida I."/>
            <person name="Hosoyama A."/>
            <person name="Tsuchikane K."/>
            <person name="Katsumata H."/>
            <person name="Yamazaki S."/>
            <person name="Fujita N."/>
        </authorList>
    </citation>
    <scope>NUCLEOTIDE SEQUENCE [LARGE SCALE GENOMIC DNA]</scope>
    <source>
        <strain evidence="5 6">NBRC 100414</strain>
    </source>
</reference>
<evidence type="ECO:0000256" key="3">
    <source>
        <dbReference type="PIRSR" id="PIRSR640198-2"/>
    </source>
</evidence>
<protein>
    <recommendedName>
        <fullName evidence="4">Fido domain-containing protein</fullName>
    </recommendedName>
</protein>
<dbReference type="Pfam" id="PF13784">
    <property type="entry name" value="Fic_N"/>
    <property type="match status" value="1"/>
</dbReference>
<evidence type="ECO:0000313" key="5">
    <source>
        <dbReference type="EMBL" id="GAB40967.1"/>
    </source>
</evidence>
<feature type="binding site" evidence="3">
    <location>
        <begin position="229"/>
        <end position="236"/>
    </location>
    <ligand>
        <name>ATP</name>
        <dbReference type="ChEBI" id="CHEBI:30616"/>
    </ligand>
</feature>
<dbReference type="Pfam" id="PF02661">
    <property type="entry name" value="Fic"/>
    <property type="match status" value="1"/>
</dbReference>
<dbReference type="eggNOG" id="COG3177">
    <property type="taxonomic scope" value="Bacteria"/>
</dbReference>
<dbReference type="InterPro" id="IPR025758">
    <property type="entry name" value="Fic/DOC_N"/>
</dbReference>
<dbReference type="RefSeq" id="WP_005208068.1">
    <property type="nucleotide sequence ID" value="NZ_BAFC01000116.1"/>
</dbReference>
<dbReference type="EMBL" id="BAFC01000116">
    <property type="protein sequence ID" value="GAB40967.1"/>
    <property type="molecule type" value="Genomic_DNA"/>
</dbReference>
<feature type="active site" evidence="2">
    <location>
        <position position="225"/>
    </location>
</feature>
<dbReference type="GO" id="GO:0005524">
    <property type="term" value="F:ATP binding"/>
    <property type="evidence" value="ECO:0007669"/>
    <property type="project" value="UniProtKB-KW"/>
</dbReference>
<dbReference type="SUPFAM" id="SSF140931">
    <property type="entry name" value="Fic-like"/>
    <property type="match status" value="1"/>
</dbReference>
<accession>H5U5F9</accession>
<dbReference type="InterPro" id="IPR036597">
    <property type="entry name" value="Fido-like_dom_sf"/>
</dbReference>
<proteinExistence type="predicted"/>
<keyword evidence="1" id="KW-0067">ATP-binding</keyword>
<dbReference type="Gene3D" id="1.10.3290.10">
    <property type="entry name" value="Fido-like domain"/>
    <property type="match status" value="1"/>
</dbReference>
<feature type="binding site" evidence="1">
    <location>
        <begin position="230"/>
        <end position="236"/>
    </location>
    <ligand>
        <name>ATP</name>
        <dbReference type="ChEBI" id="CHEBI:30616"/>
    </ligand>
</feature>
<evidence type="ECO:0000259" key="4">
    <source>
        <dbReference type="PROSITE" id="PS51459"/>
    </source>
</evidence>
<feature type="domain" description="Fido" evidence="4">
    <location>
        <begin position="137"/>
        <end position="289"/>
    </location>
</feature>
<dbReference type="PANTHER" id="PTHR13504:SF38">
    <property type="entry name" value="FIDO DOMAIN-CONTAINING PROTEIN"/>
    <property type="match status" value="1"/>
</dbReference>
<keyword evidence="6" id="KW-1185">Reference proteome</keyword>
<name>H5U5F9_9ACTN</name>
<dbReference type="Proteomes" id="UP000005845">
    <property type="component" value="Unassembled WGS sequence"/>
</dbReference>
<gene>
    <name evidence="5" type="ORF">GOSPT_118_00440</name>
</gene>
<dbReference type="PIRSF" id="PIRSF038925">
    <property type="entry name" value="AMP-prot_trans"/>
    <property type="match status" value="1"/>
</dbReference>
<sequence>MQLEDFRDSPVGRLTPISGHDAYLGKDYRHYAYVPDPLPAEVGLSLKAHKLADEASMSVGRLDFAVKRLPNPALLVRPALRREAQSTSALEGTYATLEEVLEADLVDEQNRRAEVREVMNYVRAAEEALRLIKIKPICLNVIAPLQAVLVQGTRGDNWDRGKLRETNVYIGERTKGIESSRFVPPPSGDELVAGISEWEKWIHRDDDYPLLVKIAMAHYQFETLHPFSDGNGRLGRLIVTLQLVTAGALTYPVLNLSPWLEERKDRYMDLLLGISKTGDFDSWVKFFCEAVHHQAEDGVQRIEELLEFQIDLKERLATAKARGVVNNIADSLLGYPIITIPQAAELHDVTYPPAKKAILMLVDLGILREMQPLYPGDAKRYRCDHVMRVLNRQ</sequence>
<evidence type="ECO:0000313" key="6">
    <source>
        <dbReference type="Proteomes" id="UP000005845"/>
    </source>
</evidence>
<comment type="caution">
    <text evidence="5">The sequence shown here is derived from an EMBL/GenBank/DDBJ whole genome shotgun (WGS) entry which is preliminary data.</text>
</comment>
<evidence type="ECO:0000256" key="2">
    <source>
        <dbReference type="PIRSR" id="PIRSR640198-1"/>
    </source>
</evidence>
<organism evidence="5 6">
    <name type="scientific">Gordonia sputi NBRC 100414</name>
    <dbReference type="NCBI Taxonomy" id="1089453"/>
    <lineage>
        <taxon>Bacteria</taxon>
        <taxon>Bacillati</taxon>
        <taxon>Actinomycetota</taxon>
        <taxon>Actinomycetes</taxon>
        <taxon>Mycobacteriales</taxon>
        <taxon>Gordoniaceae</taxon>
        <taxon>Gordonia</taxon>
    </lineage>
</organism>
<dbReference type="InterPro" id="IPR040198">
    <property type="entry name" value="Fido_containing"/>
</dbReference>
<dbReference type="PANTHER" id="PTHR13504">
    <property type="entry name" value="FIDO DOMAIN-CONTAINING PROTEIN DDB_G0283145"/>
    <property type="match status" value="1"/>
</dbReference>
<dbReference type="PROSITE" id="PS51459">
    <property type="entry name" value="FIDO"/>
    <property type="match status" value="1"/>
</dbReference>
<dbReference type="InterPro" id="IPR026287">
    <property type="entry name" value="SoFic-like"/>
</dbReference>
<feature type="binding site" evidence="1">
    <location>
        <position position="225"/>
    </location>
    <ligand>
        <name>ATP</name>
        <dbReference type="ChEBI" id="CHEBI:30616"/>
    </ligand>
</feature>
<keyword evidence="1" id="KW-0547">Nucleotide-binding</keyword>